<dbReference type="Pfam" id="PF08395">
    <property type="entry name" value="7tm_7"/>
    <property type="match status" value="1"/>
</dbReference>
<dbReference type="Proteomes" id="UP000614350">
    <property type="component" value="Unassembled WGS sequence"/>
</dbReference>
<dbReference type="GO" id="GO:0050909">
    <property type="term" value="P:sensory perception of taste"/>
    <property type="evidence" value="ECO:0007669"/>
    <property type="project" value="InterPro"/>
</dbReference>
<evidence type="ECO:0000256" key="5">
    <source>
        <dbReference type="ARBA" id="ARBA00023136"/>
    </source>
</evidence>
<gene>
    <name evidence="7" type="ORF">HZH66_002077</name>
</gene>
<feature type="transmembrane region" description="Helical" evidence="6">
    <location>
        <begin position="35"/>
        <end position="53"/>
    </location>
</feature>
<organism evidence="7 8">
    <name type="scientific">Vespula vulgaris</name>
    <name type="common">Yellow jacket</name>
    <name type="synonym">Wasp</name>
    <dbReference type="NCBI Taxonomy" id="7454"/>
    <lineage>
        <taxon>Eukaryota</taxon>
        <taxon>Metazoa</taxon>
        <taxon>Ecdysozoa</taxon>
        <taxon>Arthropoda</taxon>
        <taxon>Hexapoda</taxon>
        <taxon>Insecta</taxon>
        <taxon>Pterygota</taxon>
        <taxon>Neoptera</taxon>
        <taxon>Endopterygota</taxon>
        <taxon>Hymenoptera</taxon>
        <taxon>Apocrita</taxon>
        <taxon>Aculeata</taxon>
        <taxon>Vespoidea</taxon>
        <taxon>Vespidae</taxon>
        <taxon>Vespinae</taxon>
        <taxon>Vespula</taxon>
    </lineage>
</organism>
<evidence type="ECO:0000313" key="8">
    <source>
        <dbReference type="Proteomes" id="UP000614350"/>
    </source>
</evidence>
<reference evidence="7" key="1">
    <citation type="journal article" date="2020" name="G3 (Bethesda)">
        <title>High-Quality Assemblies for Three Invasive Social Wasps from the &lt;i&gt;Vespula&lt;/i&gt; Genus.</title>
        <authorList>
            <person name="Harrop T.W.R."/>
            <person name="Guhlin J."/>
            <person name="McLaughlin G.M."/>
            <person name="Permina E."/>
            <person name="Stockwell P."/>
            <person name="Gilligan J."/>
            <person name="Le Lec M.F."/>
            <person name="Gruber M.A.M."/>
            <person name="Quinn O."/>
            <person name="Lovegrove M."/>
            <person name="Duncan E.J."/>
            <person name="Remnant E.J."/>
            <person name="Van Eeckhoven J."/>
            <person name="Graham B."/>
            <person name="Knapp R.A."/>
            <person name="Langford K.W."/>
            <person name="Kronenberg Z."/>
            <person name="Press M.O."/>
            <person name="Eacker S.M."/>
            <person name="Wilson-Rankin E.E."/>
            <person name="Purcell J."/>
            <person name="Lester P.J."/>
            <person name="Dearden P.K."/>
        </authorList>
    </citation>
    <scope>NUCLEOTIDE SEQUENCE</scope>
    <source>
        <strain evidence="7">Marl-1</strain>
    </source>
</reference>
<keyword evidence="2" id="KW-1003">Cell membrane</keyword>
<dbReference type="AlphaFoldDB" id="A0A834NFW5"/>
<evidence type="ECO:0000256" key="3">
    <source>
        <dbReference type="ARBA" id="ARBA00022692"/>
    </source>
</evidence>
<dbReference type="InterPro" id="IPR013604">
    <property type="entry name" value="7TM_chemorcpt"/>
</dbReference>
<name>A0A834NFW5_VESVU</name>
<keyword evidence="8" id="KW-1185">Reference proteome</keyword>
<dbReference type="GO" id="GO:0005886">
    <property type="term" value="C:plasma membrane"/>
    <property type="evidence" value="ECO:0007669"/>
    <property type="project" value="UniProtKB-SubCell"/>
</dbReference>
<evidence type="ECO:0000256" key="1">
    <source>
        <dbReference type="ARBA" id="ARBA00004651"/>
    </source>
</evidence>
<dbReference type="EMBL" id="JACSEA010000002">
    <property type="protein sequence ID" value="KAF7407540.1"/>
    <property type="molecule type" value="Genomic_DNA"/>
</dbReference>
<comment type="subcellular location">
    <subcellularLocation>
        <location evidence="1">Cell membrane</location>
        <topology evidence="1">Multi-pass membrane protein</topology>
    </subcellularLocation>
</comment>
<sequence length="75" mass="8843">MNYMNLPPIRDFTFQLIQNRLTFTACGFYDLDHTLIYNAISFITTYLVILMQIGDKPVFFDDTNYNSTSITERMN</sequence>
<keyword evidence="4 6" id="KW-1133">Transmembrane helix</keyword>
<comment type="caution">
    <text evidence="7">The sequence shown here is derived from an EMBL/GenBank/DDBJ whole genome shotgun (WGS) entry which is preliminary data.</text>
</comment>
<evidence type="ECO:0000256" key="2">
    <source>
        <dbReference type="ARBA" id="ARBA00022475"/>
    </source>
</evidence>
<accession>A0A834NFW5</accession>
<keyword evidence="3 6" id="KW-0812">Transmembrane</keyword>
<evidence type="ECO:0000256" key="4">
    <source>
        <dbReference type="ARBA" id="ARBA00022989"/>
    </source>
</evidence>
<keyword evidence="5 6" id="KW-0472">Membrane</keyword>
<proteinExistence type="predicted"/>
<protein>
    <submittedName>
        <fullName evidence="7">Uncharacterized protein</fullName>
    </submittedName>
</protein>
<evidence type="ECO:0000313" key="7">
    <source>
        <dbReference type="EMBL" id="KAF7407540.1"/>
    </source>
</evidence>
<evidence type="ECO:0000256" key="6">
    <source>
        <dbReference type="SAM" id="Phobius"/>
    </source>
</evidence>